<dbReference type="InterPro" id="IPR013108">
    <property type="entry name" value="Amidohydro_3"/>
</dbReference>
<dbReference type="PANTHER" id="PTHR22642:SF2">
    <property type="entry name" value="PROTEIN LONG AFTER FAR-RED 3"/>
    <property type="match status" value="1"/>
</dbReference>
<dbReference type="InterPro" id="IPR011059">
    <property type="entry name" value="Metal-dep_hydrolase_composite"/>
</dbReference>
<dbReference type="RefSeq" id="WP_065409889.1">
    <property type="nucleotide sequence ID" value="NZ_MAYT01000006.1"/>
</dbReference>
<dbReference type="InterPro" id="IPR032466">
    <property type="entry name" value="Metal_Hydrolase"/>
</dbReference>
<dbReference type="Pfam" id="PF07969">
    <property type="entry name" value="Amidohydro_3"/>
    <property type="match status" value="1"/>
</dbReference>
<dbReference type="SUPFAM" id="SSF51556">
    <property type="entry name" value="Metallo-dependent hydrolases"/>
    <property type="match status" value="1"/>
</dbReference>
<proteinExistence type="predicted"/>
<evidence type="ECO:0000313" key="3">
    <source>
        <dbReference type="Proteomes" id="UP000092578"/>
    </source>
</evidence>
<dbReference type="EMBL" id="MAYT01000006">
    <property type="protein sequence ID" value="OCA91768.1"/>
    <property type="molecule type" value="Genomic_DNA"/>
</dbReference>
<dbReference type="Proteomes" id="UP000092578">
    <property type="component" value="Unassembled WGS sequence"/>
</dbReference>
<name>A0A1B9B6S4_9BACI</name>
<dbReference type="CDD" id="cd01300">
    <property type="entry name" value="YtcJ_like"/>
    <property type="match status" value="1"/>
</dbReference>
<evidence type="ECO:0000259" key="1">
    <source>
        <dbReference type="Pfam" id="PF07969"/>
    </source>
</evidence>
<dbReference type="SUPFAM" id="SSF51338">
    <property type="entry name" value="Composite domain of metallo-dependent hydrolases"/>
    <property type="match status" value="1"/>
</dbReference>
<dbReference type="Gene3D" id="3.20.20.140">
    <property type="entry name" value="Metal-dependent hydrolases"/>
    <property type="match status" value="1"/>
</dbReference>
<dbReference type="Gene3D" id="2.30.40.10">
    <property type="entry name" value="Urease, subunit C, domain 1"/>
    <property type="match status" value="1"/>
</dbReference>
<organism evidence="2 3">
    <name type="scientific">Pseudobacillus wudalianchiensis</name>
    <dbReference type="NCBI Taxonomy" id="1743143"/>
    <lineage>
        <taxon>Bacteria</taxon>
        <taxon>Bacillati</taxon>
        <taxon>Bacillota</taxon>
        <taxon>Bacilli</taxon>
        <taxon>Bacillales</taxon>
        <taxon>Bacillaceae</taxon>
        <taxon>Pseudobacillus</taxon>
    </lineage>
</organism>
<dbReference type="GO" id="GO:0016810">
    <property type="term" value="F:hydrolase activity, acting on carbon-nitrogen (but not peptide) bonds"/>
    <property type="evidence" value="ECO:0007669"/>
    <property type="project" value="InterPro"/>
</dbReference>
<dbReference type="PANTHER" id="PTHR22642">
    <property type="entry name" value="IMIDAZOLONEPROPIONASE"/>
    <property type="match status" value="1"/>
</dbReference>
<evidence type="ECO:0000313" key="2">
    <source>
        <dbReference type="EMBL" id="OCA91768.1"/>
    </source>
</evidence>
<feature type="domain" description="Amidohydrolase 3" evidence="1">
    <location>
        <begin position="50"/>
        <end position="538"/>
    </location>
</feature>
<dbReference type="Gene3D" id="3.10.310.70">
    <property type="match status" value="1"/>
</dbReference>
<accession>A0A1B9B6S4</accession>
<sequence length="545" mass="60672">MENKTVIFTGGSILTMAKDMYAEGIVVRENKIEFVGSLDECRKRAGSSYKEIDLQGQCLVPGFIDPHVHVMMLGMCHTWADISYPKVKNIDDLVNTLREYAENLPEGAPIRGFGFDKRKLVEQRYPTAQDLDRVATDRPVQIMNSSGHCNVVNHYLLNLIGVNKDTLDPPGGSFGRDSNGYPNGPLFDSANDYLAQKFGVKPGNHGPNIHMPDTQDNLQTNIKVGQELLLSAGFTTVNDVQVTKQEMESYLIARDSGLLKIRIELSFLSKYLDDIKKMGICSTFGDEQLTMGSLKLYADGSLISGTAYISKEYKDHERTKGYLFHEPDEFKQLLIDAHKYGLQTLTHAQGDGAIELVLQAVETAQKECPRPDMRHRIEHCGLPVKEQVKRIAELKIWPVPQPQHVYLYGNGVVQAVGEEGENYSPYGWFKEYNVPVVLSSDTPVAFPNAFEAIFAAVTRKTAQGNIVGADHKITLEEALKGYTIEAAKAVHKENLIGSIEQGKLADFAILDRNPFDVQEEELASISVVETWISGKQVFAKEKSLN</sequence>
<dbReference type="InterPro" id="IPR033932">
    <property type="entry name" value="YtcJ-like"/>
</dbReference>
<comment type="caution">
    <text evidence="2">The sequence shown here is derived from an EMBL/GenBank/DDBJ whole genome shotgun (WGS) entry which is preliminary data.</text>
</comment>
<gene>
    <name evidence="2" type="ORF">A8F95_20385</name>
</gene>
<protein>
    <recommendedName>
        <fullName evidence="1">Amidohydrolase 3 domain-containing protein</fullName>
    </recommendedName>
</protein>
<reference evidence="3" key="1">
    <citation type="submission" date="2016-05" db="EMBL/GenBank/DDBJ databases">
        <authorList>
            <person name="Liu B."/>
            <person name="Wang J."/>
            <person name="Zhu Y."/>
            <person name="Liu G."/>
            <person name="Chen Q."/>
            <person name="Chen Z."/>
            <person name="Lan J."/>
            <person name="Che J."/>
            <person name="Ge C."/>
            <person name="Shi H."/>
            <person name="Pan Z."/>
            <person name="Liu X."/>
        </authorList>
    </citation>
    <scope>NUCLEOTIDE SEQUENCE [LARGE SCALE GENOMIC DNA]</scope>
    <source>
        <strain evidence="3">FJAT-27215</strain>
    </source>
</reference>
<dbReference type="AlphaFoldDB" id="A0A1B9B6S4"/>
<keyword evidence="3" id="KW-1185">Reference proteome</keyword>